<evidence type="ECO:0000313" key="3">
    <source>
        <dbReference type="Proteomes" id="UP000805614"/>
    </source>
</evidence>
<evidence type="ECO:0000313" key="2">
    <source>
        <dbReference type="EMBL" id="MBC6471020.1"/>
    </source>
</evidence>
<reference evidence="2 3" key="1">
    <citation type="submission" date="2020-06" db="EMBL/GenBank/DDBJ databases">
        <title>Actinomadura xiongansis sp. nov., isolated from soil of Baiyangdian.</title>
        <authorList>
            <person name="Zhang X."/>
        </authorList>
    </citation>
    <scope>NUCLEOTIDE SEQUENCE [LARGE SCALE GENOMIC DNA]</scope>
    <source>
        <strain evidence="2 3">HBUM206468</strain>
    </source>
</reference>
<keyword evidence="3" id="KW-1185">Reference proteome</keyword>
<evidence type="ECO:0008006" key="4">
    <source>
        <dbReference type="Google" id="ProtNLM"/>
    </source>
</evidence>
<keyword evidence="1" id="KW-0732">Signal</keyword>
<feature type="signal peptide" evidence="1">
    <location>
        <begin position="1"/>
        <end position="26"/>
    </location>
</feature>
<proteinExistence type="predicted"/>
<name>A0ABR7M1M2_9ACTN</name>
<protein>
    <recommendedName>
        <fullName evidence="4">WxL domain-containing protein</fullName>
    </recommendedName>
</protein>
<dbReference type="RefSeq" id="WP_187248060.1">
    <property type="nucleotide sequence ID" value="NZ_BAAAOK010000001.1"/>
</dbReference>
<comment type="caution">
    <text evidence="2">The sequence shown here is derived from an EMBL/GenBank/DDBJ whole genome shotgun (WGS) entry which is preliminary data.</text>
</comment>
<organism evidence="2 3">
    <name type="scientific">Actinomadura alba</name>
    <dbReference type="NCBI Taxonomy" id="406431"/>
    <lineage>
        <taxon>Bacteria</taxon>
        <taxon>Bacillati</taxon>
        <taxon>Actinomycetota</taxon>
        <taxon>Actinomycetes</taxon>
        <taxon>Streptosporangiales</taxon>
        <taxon>Thermomonosporaceae</taxon>
        <taxon>Actinomadura</taxon>
    </lineage>
</organism>
<dbReference type="EMBL" id="JABVEC010000054">
    <property type="protein sequence ID" value="MBC6471020.1"/>
    <property type="molecule type" value="Genomic_DNA"/>
</dbReference>
<sequence length="172" mass="16610">MRLRSIALLAGSTITSAILTAPTANAADTTVTFTVSSGALTITAPSGPVNLGSAPPGGGVSGAIGTVQVTDARGGTPTSDWISRVSSTAFTSGPDSIPASNATYTPGPGTLVLGNGTLTPGASGSLAAQRIAMSYTGGTGSSQATWDPTVAVSIPLAADLGTYTGTLTHSVS</sequence>
<accession>A0ABR7M1M2</accession>
<dbReference type="Proteomes" id="UP000805614">
    <property type="component" value="Unassembled WGS sequence"/>
</dbReference>
<feature type="chain" id="PRO_5047248872" description="WxL domain-containing protein" evidence="1">
    <location>
        <begin position="27"/>
        <end position="172"/>
    </location>
</feature>
<evidence type="ECO:0000256" key="1">
    <source>
        <dbReference type="SAM" id="SignalP"/>
    </source>
</evidence>
<gene>
    <name evidence="2" type="ORF">HKK74_36850</name>
</gene>